<feature type="compositionally biased region" description="Polar residues" evidence="2">
    <location>
        <begin position="870"/>
        <end position="890"/>
    </location>
</feature>
<feature type="compositionally biased region" description="Basic residues" evidence="2">
    <location>
        <begin position="180"/>
        <end position="189"/>
    </location>
</feature>
<dbReference type="PANTHER" id="PTHR14429">
    <property type="entry name" value="FIBROSIN FAMILY MEMBER"/>
    <property type="match status" value="1"/>
</dbReference>
<dbReference type="Pfam" id="PF15336">
    <property type="entry name" value="Auts2"/>
    <property type="match status" value="1"/>
</dbReference>
<proteinExistence type="predicted"/>
<keyword evidence="3" id="KW-1185">Reference proteome</keyword>
<feature type="region of interest" description="Disordered" evidence="2">
    <location>
        <begin position="1078"/>
        <end position="1147"/>
    </location>
</feature>
<feature type="region of interest" description="Disordered" evidence="2">
    <location>
        <begin position="371"/>
        <end position="390"/>
    </location>
</feature>
<keyword evidence="1" id="KW-0597">Phosphoprotein</keyword>
<feature type="compositionally biased region" description="Basic and acidic residues" evidence="2">
    <location>
        <begin position="166"/>
        <end position="179"/>
    </location>
</feature>
<feature type="region of interest" description="Disordered" evidence="2">
    <location>
        <begin position="20"/>
        <end position="66"/>
    </location>
</feature>
<feature type="compositionally biased region" description="Polar residues" evidence="2">
    <location>
        <begin position="814"/>
        <end position="827"/>
    </location>
</feature>
<feature type="compositionally biased region" description="Polar residues" evidence="2">
    <location>
        <begin position="332"/>
        <end position="346"/>
    </location>
</feature>
<dbReference type="PRINTS" id="PR02044">
    <property type="entry name" value="FIBROSIN1LPF"/>
</dbReference>
<gene>
    <name evidence="4" type="primary">LOC120026106</name>
</gene>
<sequence length="1147" mass="125186">MDKERISLCRVAIASTLSSKMDGKIKRSRRSRSQRDRVRRRDAIDRNDQNRSPSSGSDLGQSPVGNKALCNYGKITNLRYVRTPRPSRKKRRGSVSQEEDIIDGFAIASFLSLESLEVALRKSTKSPRSQGGKEKWESQVLKKRKTEQTAEGDVIPVNGFTDNGADFDHEQDGEKEQGKVKNRSKKSKQVKGLLGRQGGAEVTRTQGTPQRSNSKEHHSGSSFSGRGYSCDSESDIDDKVSGIESEKLFTLRTTNDIGVDERDETKVCSSATVSGLQRSQEQSSDTPLDLPAASPAPGSQPAGRPAPAAPLTSTRTTSPLPAVCVKKERTSPHNTTTPTLPGSGLSQVKREPLSHHQGHPLFIGLHNSSSIEGSRKRTLPPSPHLGRHSSHLPALPLSVSELPTPHFFLPVHGHRRPAMFTSPLGLPTNGIVGHSTEAGYSEHDLLRHELNNRFLAQTAERGTGSGPPLLRTEFHQHTHQHQHQHQHQLTFLSYPNGLPPPPGILSTTPNMGRTADLNLEKYPAKLENPYLRHKNFFPSYPPAMPGMPALHPHSGPPGPFSSLQGAFQPKSNPMDVATRPGEVPHNLLPKGLRITDPFRSSARKAGKWCAMHAQIAWQIHHHQQRMKHMRFDPHKLNMSGVKLDLFSRPAAPGLPPGLSYGHDLARPLLSSSAPTGNLSASPFSAATHHVHYLPASHLTDPFGRASHYGNLGQLATNAFGGLGASSIGPGSLFGGRQSHGLSGFVSPPQEACNRLHRTPPSFPTPPALSRPADVDRKPTVHSSEREREAKKRDHSATKEESERDGNTLERSHQSTHTSSGFQISNLIGSSSPGRKRSSPDQGPQAEREGTSLGRVLVKQSSSPVLEVQDRGSSTPYTTVKNHQSSENTETLKAPLKIKQERRDEPDVMAGPPECTLLLPPGHSQAPYPSSRRNHFHTAGMLQSSHLPHSLPLSMSPVHPVSSLSAIERARIQPFMGVSTLAAGRNHCVSPHLSGHWDPLRDPYRGLYLQSQQVHLTYDPERGHRRREQHPHPQQYLQDRPRQAEERARLHQLQGSPMEGHLAHTPTFVSSLGGVMYPRLSPSAPHSGHLNRTPQTVTLSAPPPLVPSSTTTTPGRPATPRKTTPTSAPPSGDPTPSCKAKEVEVEAK</sequence>
<protein>
    <submittedName>
        <fullName evidence="4">Autism susceptibility gene 2 protein homolog isoform X1</fullName>
    </submittedName>
</protein>
<feature type="region of interest" description="Disordered" evidence="2">
    <location>
        <begin position="1020"/>
        <end position="1047"/>
    </location>
</feature>
<dbReference type="KEGG" id="snh:120026106"/>
<feature type="compositionally biased region" description="Basic and acidic residues" evidence="2">
    <location>
        <begin position="33"/>
        <end position="49"/>
    </location>
</feature>
<feature type="region of interest" description="Disordered" evidence="2">
    <location>
        <begin position="122"/>
        <end position="237"/>
    </location>
</feature>
<feature type="compositionally biased region" description="Polar residues" evidence="2">
    <location>
        <begin position="50"/>
        <end position="64"/>
    </location>
</feature>
<feature type="compositionally biased region" description="Basic and acidic residues" evidence="2">
    <location>
        <begin position="772"/>
        <end position="812"/>
    </location>
</feature>
<feature type="compositionally biased region" description="Polar residues" evidence="2">
    <location>
        <begin position="203"/>
        <end position="212"/>
    </location>
</feature>
<evidence type="ECO:0000256" key="1">
    <source>
        <dbReference type="ARBA" id="ARBA00022553"/>
    </source>
</evidence>
<dbReference type="RefSeq" id="XP_038826846.1">
    <property type="nucleotide sequence ID" value="XM_038970918.1"/>
</dbReference>
<feature type="region of interest" description="Disordered" evidence="2">
    <location>
        <begin position="739"/>
        <end position="890"/>
    </location>
</feature>
<evidence type="ECO:0000256" key="2">
    <source>
        <dbReference type="SAM" id="MobiDB-lite"/>
    </source>
</evidence>
<feature type="compositionally biased region" description="Basic and acidic residues" evidence="2">
    <location>
        <begin position="1038"/>
        <end position="1047"/>
    </location>
</feature>
<accession>A0A8U0TT45</accession>
<name>A0A8U0TT45_SALNM</name>
<organism evidence="3 4">
    <name type="scientific">Salvelinus namaycush</name>
    <name type="common">Lake trout</name>
    <name type="synonym">Salmo namaycush</name>
    <dbReference type="NCBI Taxonomy" id="8040"/>
    <lineage>
        <taxon>Eukaryota</taxon>
        <taxon>Metazoa</taxon>
        <taxon>Chordata</taxon>
        <taxon>Craniata</taxon>
        <taxon>Vertebrata</taxon>
        <taxon>Euteleostomi</taxon>
        <taxon>Actinopterygii</taxon>
        <taxon>Neopterygii</taxon>
        <taxon>Teleostei</taxon>
        <taxon>Protacanthopterygii</taxon>
        <taxon>Salmoniformes</taxon>
        <taxon>Salmonidae</taxon>
        <taxon>Salmoninae</taxon>
        <taxon>Salvelinus</taxon>
    </lineage>
</organism>
<feature type="compositionally biased region" description="Polar residues" evidence="2">
    <location>
        <begin position="267"/>
        <end position="286"/>
    </location>
</feature>
<feature type="region of interest" description="Disordered" evidence="2">
    <location>
        <begin position="265"/>
        <end position="348"/>
    </location>
</feature>
<evidence type="ECO:0000313" key="4">
    <source>
        <dbReference type="RefSeq" id="XP_038826846.1"/>
    </source>
</evidence>
<dbReference type="PANTHER" id="PTHR14429:SF20">
    <property type="entry name" value="FIBROSIN-1-LIKE PROTEIN"/>
    <property type="match status" value="1"/>
</dbReference>
<evidence type="ECO:0000313" key="3">
    <source>
        <dbReference type="Proteomes" id="UP000808372"/>
    </source>
</evidence>
<feature type="compositionally biased region" description="Low complexity" evidence="2">
    <location>
        <begin position="291"/>
        <end position="322"/>
    </location>
</feature>
<dbReference type="Proteomes" id="UP000808372">
    <property type="component" value="Chromosome 31"/>
</dbReference>
<feature type="compositionally biased region" description="Basic and acidic residues" evidence="2">
    <location>
        <begin position="1138"/>
        <end position="1147"/>
    </location>
</feature>
<dbReference type="GeneID" id="120026106"/>
<feature type="region of interest" description="Disordered" evidence="2">
    <location>
        <begin position="459"/>
        <end position="485"/>
    </location>
</feature>
<dbReference type="InterPro" id="IPR023246">
    <property type="entry name" value="AUTS2"/>
</dbReference>
<feature type="compositionally biased region" description="Low complexity" evidence="2">
    <location>
        <begin position="1106"/>
        <end position="1125"/>
    </location>
</feature>
<dbReference type="AlphaFoldDB" id="A0A8U0TT45"/>
<reference evidence="4" key="1">
    <citation type="submission" date="2025-08" db="UniProtKB">
        <authorList>
            <consortium name="RefSeq"/>
        </authorList>
    </citation>
    <scope>IDENTIFICATION</scope>
    <source>
        <tissue evidence="4">White muscle</tissue>
    </source>
</reference>